<evidence type="ECO:0008006" key="3">
    <source>
        <dbReference type="Google" id="ProtNLM"/>
    </source>
</evidence>
<dbReference type="Proteomes" id="UP000232722">
    <property type="component" value="Unassembled WGS sequence"/>
</dbReference>
<protein>
    <recommendedName>
        <fullName evidence="3">hAT-like transposase RNase-H fold domain-containing protein</fullName>
    </recommendedName>
</protein>
<dbReference type="EMBL" id="LLXJ01001234">
    <property type="protein sequence ID" value="PKC03184.1"/>
    <property type="molecule type" value="Genomic_DNA"/>
</dbReference>
<comment type="caution">
    <text evidence="1">The sequence shown here is derived from an EMBL/GenBank/DDBJ whole genome shotgun (WGS) entry which is preliminary data.</text>
</comment>
<proteinExistence type="predicted"/>
<reference evidence="1 2" key="1">
    <citation type="submission" date="2016-04" db="EMBL/GenBank/DDBJ databases">
        <title>Genome analyses suggest a sexual origin of heterokaryosis in a supposedly ancient asexual fungus.</title>
        <authorList>
            <person name="Ropars J."/>
            <person name="Sedzielewska K."/>
            <person name="Noel J."/>
            <person name="Charron P."/>
            <person name="Farinelli L."/>
            <person name="Marton T."/>
            <person name="Kruger M."/>
            <person name="Pelin A."/>
            <person name="Brachmann A."/>
            <person name="Corradi N."/>
        </authorList>
    </citation>
    <scope>NUCLEOTIDE SEQUENCE [LARGE SCALE GENOMIC DNA]</scope>
    <source>
        <strain evidence="1 2">A5</strain>
    </source>
</reference>
<evidence type="ECO:0000313" key="1">
    <source>
        <dbReference type="EMBL" id="PKC03184.1"/>
    </source>
</evidence>
<name>A0A2N0P8P0_9GLOM</name>
<dbReference type="AlphaFoldDB" id="A0A2N0P8P0"/>
<organism evidence="1 2">
    <name type="scientific">Rhizophagus irregularis</name>
    <dbReference type="NCBI Taxonomy" id="588596"/>
    <lineage>
        <taxon>Eukaryota</taxon>
        <taxon>Fungi</taxon>
        <taxon>Fungi incertae sedis</taxon>
        <taxon>Mucoromycota</taxon>
        <taxon>Glomeromycotina</taxon>
        <taxon>Glomeromycetes</taxon>
        <taxon>Glomerales</taxon>
        <taxon>Glomeraceae</taxon>
        <taxon>Rhizophagus</taxon>
    </lineage>
</organism>
<dbReference type="SUPFAM" id="SSF53098">
    <property type="entry name" value="Ribonuclease H-like"/>
    <property type="match status" value="1"/>
</dbReference>
<accession>A0A2N0P8P0</accession>
<evidence type="ECO:0000313" key="2">
    <source>
        <dbReference type="Proteomes" id="UP000232722"/>
    </source>
</evidence>
<dbReference type="VEuPathDB" id="FungiDB:RhiirA1_479887"/>
<dbReference type="InterPro" id="IPR012337">
    <property type="entry name" value="RNaseH-like_sf"/>
</dbReference>
<gene>
    <name evidence="1" type="ORF">RhiirA5_424167</name>
</gene>
<sequence length="138" mass="16300">MDPDIRKKINNTVRNFVLSENFWDMLDTIIKFLEPMVIALKLFESDTSTLSTVYFHFKKLMHRVSEISCNFSNNIQQLVQKRWDYTYHPVMMAAYMLDPCFLEESKNTDIEATGYREFTEFTIRLYGGNLGQIVAFNN</sequence>
<reference evidence="1 2" key="2">
    <citation type="submission" date="2017-09" db="EMBL/GenBank/DDBJ databases">
        <title>Extensive intraspecific genome diversity in a model arbuscular mycorrhizal fungus.</title>
        <authorList>
            <person name="Chen E.C."/>
            <person name="Morin E."/>
            <person name="Beaudet D."/>
            <person name="Noel J."/>
            <person name="Ndikumana S."/>
            <person name="Charron P."/>
            <person name="St-Onge C."/>
            <person name="Giorgi J."/>
            <person name="Grigoriev I.V."/>
            <person name="Roux C."/>
            <person name="Martin F.M."/>
            <person name="Corradi N."/>
        </authorList>
    </citation>
    <scope>NUCLEOTIDE SEQUENCE [LARGE SCALE GENOMIC DNA]</scope>
    <source>
        <strain evidence="1 2">A5</strain>
    </source>
</reference>